<feature type="region of interest" description="Disordered" evidence="1">
    <location>
        <begin position="559"/>
        <end position="596"/>
    </location>
</feature>
<protein>
    <recommendedName>
        <fullName evidence="4">Protein stoned-A</fullName>
    </recommendedName>
</protein>
<organism evidence="2 3">
    <name type="scientific">Hermetia illucens</name>
    <name type="common">Black soldier fly</name>
    <dbReference type="NCBI Taxonomy" id="343691"/>
    <lineage>
        <taxon>Eukaryota</taxon>
        <taxon>Metazoa</taxon>
        <taxon>Ecdysozoa</taxon>
        <taxon>Arthropoda</taxon>
        <taxon>Hexapoda</taxon>
        <taxon>Insecta</taxon>
        <taxon>Pterygota</taxon>
        <taxon>Neoptera</taxon>
        <taxon>Endopterygota</taxon>
        <taxon>Diptera</taxon>
        <taxon>Brachycera</taxon>
        <taxon>Stratiomyomorpha</taxon>
        <taxon>Stratiomyidae</taxon>
        <taxon>Hermetiinae</taxon>
        <taxon>Hermetia</taxon>
    </lineage>
</organism>
<feature type="region of interest" description="Disordered" evidence="1">
    <location>
        <begin position="446"/>
        <end position="487"/>
    </location>
</feature>
<dbReference type="FunCoup" id="A0A7R8UZJ7">
    <property type="interactions" value="5"/>
</dbReference>
<feature type="region of interest" description="Disordered" evidence="1">
    <location>
        <begin position="1"/>
        <end position="78"/>
    </location>
</feature>
<feature type="compositionally biased region" description="Polar residues" evidence="1">
    <location>
        <begin position="472"/>
        <end position="487"/>
    </location>
</feature>
<feature type="compositionally biased region" description="Polar residues" evidence="1">
    <location>
        <begin position="55"/>
        <end position="73"/>
    </location>
</feature>
<dbReference type="EMBL" id="LR899013">
    <property type="protein sequence ID" value="CAD7090055.1"/>
    <property type="molecule type" value="Genomic_DNA"/>
</dbReference>
<dbReference type="OrthoDB" id="6363808at2759"/>
<feature type="compositionally biased region" description="Low complexity" evidence="1">
    <location>
        <begin position="32"/>
        <end position="52"/>
    </location>
</feature>
<dbReference type="Proteomes" id="UP000594454">
    <property type="component" value="Chromosome 5"/>
</dbReference>
<reference evidence="2 3" key="1">
    <citation type="submission" date="2020-11" db="EMBL/GenBank/DDBJ databases">
        <authorList>
            <person name="Wallbank WR R."/>
            <person name="Pardo Diaz C."/>
            <person name="Kozak K."/>
            <person name="Martin S."/>
            <person name="Jiggins C."/>
            <person name="Moest M."/>
            <person name="Warren A I."/>
            <person name="Generalovic N T."/>
            <person name="Byers J.R.P. K."/>
            <person name="Montejo-Kovacevich G."/>
            <person name="Yen C E."/>
        </authorList>
    </citation>
    <scope>NUCLEOTIDE SEQUENCE [LARGE SCALE GENOMIC DNA]</scope>
</reference>
<feature type="compositionally biased region" description="Basic residues" evidence="1">
    <location>
        <begin position="1"/>
        <end position="18"/>
    </location>
</feature>
<dbReference type="InParanoid" id="A0A7R8UZJ7"/>
<dbReference type="AlphaFoldDB" id="A0A7R8UZJ7"/>
<keyword evidence="3" id="KW-1185">Reference proteome</keyword>
<gene>
    <name evidence="2" type="ORF">HERILL_LOCUS12564</name>
</gene>
<evidence type="ECO:0008006" key="4">
    <source>
        <dbReference type="Google" id="ProtNLM"/>
    </source>
</evidence>
<feature type="compositionally biased region" description="Basic and acidic residues" evidence="1">
    <location>
        <begin position="120"/>
        <end position="152"/>
    </location>
</feature>
<feature type="region of interest" description="Disordered" evidence="1">
    <location>
        <begin position="108"/>
        <end position="152"/>
    </location>
</feature>
<dbReference type="OMA" id="NTYYAEQ"/>
<feature type="region of interest" description="Disordered" evidence="1">
    <location>
        <begin position="394"/>
        <end position="430"/>
    </location>
</feature>
<evidence type="ECO:0000313" key="3">
    <source>
        <dbReference type="Proteomes" id="UP000594454"/>
    </source>
</evidence>
<feature type="compositionally biased region" description="Basic and acidic residues" evidence="1">
    <location>
        <begin position="450"/>
        <end position="469"/>
    </location>
</feature>
<evidence type="ECO:0000256" key="1">
    <source>
        <dbReference type="SAM" id="MobiDB-lite"/>
    </source>
</evidence>
<name>A0A7R8UZJ7_HERIL</name>
<accession>A0A7R8UZJ7</accession>
<sequence>MLKLPKGLKKKKKGKKSKKDKELFTEEELEQYKLQQQQKQQQQLEQQVQEAEQTGEASASDTETAKGPSTSDAKNPEADEEWLKFKALTAGVDSILHKTQDDLDRIKSTSFFQRVPPPSEQKKKEEEEAARREAERLEEERRKKEEEEANRDVLAEAVVELSESEEESEEVDDIFDTGYIEAITSGEVQFAIVPDSPEFEVDEGPDPFDTSYADKLIKGPEVSKRGKKLVSIGAAVEVLTGRVESVQPSGSIKRKPRRGPQDLLLDAFDDESATPPTDADVSVTPEPPKTLLDELEDDVPAELPPIDLSVSLHLTLQKQAEEKAASAEVEKVDVVSEFDVLKDDEDDEFAELAVESLTKKEEVTIVTQVQPLEYTGAVASDWAEFEVQQEETVEQVAVKSKPPRPPPASIPAVTNAAESDDEFDIPEDDPFDTTFVEKVIPVKEDDDFDFDPRAEEKKEASELKVERDLLGGSNSDLTSSSRAETTTLNVVHRDLLGGSNTDLSAVGLPPIDPLSKELDDKENEDFDPFDTSAVTRLVQPKETELKFLEKELLAESKLKHSVSDPDFDPRAGEEPSTHVIPAVTPTDQLEQARRKSSLHLNIQPKSVGFLVPEPDLLSIDHESGKIHKPLTPYYTKEPSIIETETKEQEDPFDTSFVPDSKPTQVELNLIERDLLASTNLKHSLSDPDFDPRAEESVEGPAVPEVKSDLLAVENQIDIKVLTPAAENNKGGPELGATSPEFVDPFDTSSVELTILPGKTELKLIESELLTARAPETVTGVLDTLTDAQELGLGDKVLTPQAPPVVASASIDEVDPFDTSFAENLGPGKAEIKVLETELIQN</sequence>
<feature type="region of interest" description="Disordered" evidence="1">
    <location>
        <begin position="244"/>
        <end position="289"/>
    </location>
</feature>
<feature type="region of interest" description="Disordered" evidence="1">
    <location>
        <begin position="514"/>
        <end position="533"/>
    </location>
</feature>
<feature type="compositionally biased region" description="Acidic residues" evidence="1">
    <location>
        <begin position="418"/>
        <end position="430"/>
    </location>
</feature>
<evidence type="ECO:0000313" key="2">
    <source>
        <dbReference type="EMBL" id="CAD7090055.1"/>
    </source>
</evidence>
<feature type="compositionally biased region" description="Basic and acidic residues" evidence="1">
    <location>
        <begin position="559"/>
        <end position="576"/>
    </location>
</feature>
<proteinExistence type="predicted"/>